<evidence type="ECO:0000256" key="1">
    <source>
        <dbReference type="SAM" id="MobiDB-lite"/>
    </source>
</evidence>
<evidence type="ECO:0000256" key="2">
    <source>
        <dbReference type="SAM" id="Phobius"/>
    </source>
</evidence>
<name>A0A1F7I5V8_9BACT</name>
<keyword evidence="2" id="KW-0472">Membrane</keyword>
<dbReference type="Proteomes" id="UP000176803">
    <property type="component" value="Unassembled WGS sequence"/>
</dbReference>
<feature type="region of interest" description="Disordered" evidence="1">
    <location>
        <begin position="174"/>
        <end position="216"/>
    </location>
</feature>
<comment type="caution">
    <text evidence="3">The sequence shown here is derived from an EMBL/GenBank/DDBJ whole genome shotgun (WGS) entry which is preliminary data.</text>
</comment>
<proteinExistence type="predicted"/>
<dbReference type="EMBL" id="MGAC01000002">
    <property type="protein sequence ID" value="OGK38763.1"/>
    <property type="molecule type" value="Genomic_DNA"/>
</dbReference>
<evidence type="ECO:0000313" key="3">
    <source>
        <dbReference type="EMBL" id="OGK38763.1"/>
    </source>
</evidence>
<reference evidence="3 4" key="1">
    <citation type="journal article" date="2016" name="Nat. Commun.">
        <title>Thousands of microbial genomes shed light on interconnected biogeochemical processes in an aquifer system.</title>
        <authorList>
            <person name="Anantharaman K."/>
            <person name="Brown C.T."/>
            <person name="Hug L.A."/>
            <person name="Sharon I."/>
            <person name="Castelle C.J."/>
            <person name="Probst A.J."/>
            <person name="Thomas B.C."/>
            <person name="Singh A."/>
            <person name="Wilkins M.J."/>
            <person name="Karaoz U."/>
            <person name="Brodie E.L."/>
            <person name="Williams K.H."/>
            <person name="Hubbard S.S."/>
            <person name="Banfield J.F."/>
        </authorList>
    </citation>
    <scope>NUCLEOTIDE SEQUENCE [LARGE SCALE GENOMIC DNA]</scope>
</reference>
<organism evidence="3 4">
    <name type="scientific">Candidatus Roizmanbacteria bacterium RIFCSPHIGHO2_12_FULL_41_11</name>
    <dbReference type="NCBI Taxonomy" id="1802052"/>
    <lineage>
        <taxon>Bacteria</taxon>
        <taxon>Candidatus Roizmaniibacteriota</taxon>
    </lineage>
</organism>
<gene>
    <name evidence="3" type="ORF">A3F03_04035</name>
</gene>
<evidence type="ECO:0008006" key="5">
    <source>
        <dbReference type="Google" id="ProtNLM"/>
    </source>
</evidence>
<feature type="compositionally biased region" description="Polar residues" evidence="1">
    <location>
        <begin position="207"/>
        <end position="216"/>
    </location>
</feature>
<keyword evidence="2" id="KW-1133">Transmembrane helix</keyword>
<dbReference type="AlphaFoldDB" id="A0A1F7I5V8"/>
<feature type="compositionally biased region" description="Low complexity" evidence="1">
    <location>
        <begin position="184"/>
        <end position="201"/>
    </location>
</feature>
<feature type="transmembrane region" description="Helical" evidence="2">
    <location>
        <begin position="36"/>
        <end position="55"/>
    </location>
</feature>
<sequence length="216" mass="24725">MEAVADNQTKPEENNPQVIFSWKAPLRAYKKRGKNVLRFFLAVALLSSLIVFFFGDRILLVPIWSVLFLFYTLTITPPPEVNNKVTKFGIETAGIMMRWDVLSHFFYIRRFNYEIVVVVTHAPYYIHSYLVIPDGNVKKNVTHFLSEHLVYQEEPQRSFTDKAVEWLSRLIPDDEEEPVKKSESQSVTPPSPASSQASEQTQPPPSLLNQLSAPNG</sequence>
<protein>
    <recommendedName>
        <fullName evidence="5">DUF5673 domain-containing protein</fullName>
    </recommendedName>
</protein>
<accession>A0A1F7I5V8</accession>
<evidence type="ECO:0000313" key="4">
    <source>
        <dbReference type="Proteomes" id="UP000176803"/>
    </source>
</evidence>
<keyword evidence="2" id="KW-0812">Transmembrane</keyword>